<evidence type="ECO:0000313" key="2">
    <source>
        <dbReference type="Proteomes" id="UP000075604"/>
    </source>
</evidence>
<dbReference type="Proteomes" id="UP000075604">
    <property type="component" value="Unassembled WGS sequence"/>
</dbReference>
<protein>
    <submittedName>
        <fullName evidence="1">Uncharacterized protein</fullName>
    </submittedName>
</protein>
<dbReference type="EMBL" id="JELX01000514">
    <property type="protein sequence ID" value="KYF64512.1"/>
    <property type="molecule type" value="Genomic_DNA"/>
</dbReference>
<reference evidence="1 2" key="1">
    <citation type="submission" date="2014-02" db="EMBL/GenBank/DDBJ databases">
        <title>The small core and large imbalanced accessory genome model reveals a collaborative survival strategy of Sorangium cellulosum strains in nature.</title>
        <authorList>
            <person name="Han K."/>
            <person name="Peng R."/>
            <person name="Blom J."/>
            <person name="Li Y.-Z."/>
        </authorList>
    </citation>
    <scope>NUCLEOTIDE SEQUENCE [LARGE SCALE GENOMIC DNA]</scope>
    <source>
        <strain evidence="1 2">So0157-18</strain>
    </source>
</reference>
<sequence length="86" mass="8592">MVISRGKPGARIVSRKTRAGIPVTDSTFFCESISGCGAVIVSPSSGIASVAVAVAVAGWPITFGLDHPPAGVSRLSLSMASVPLPA</sequence>
<accession>A0A150Q9G1</accession>
<proteinExistence type="predicted"/>
<dbReference type="AlphaFoldDB" id="A0A150Q9G1"/>
<organism evidence="1 2">
    <name type="scientific">Sorangium cellulosum</name>
    <name type="common">Polyangium cellulosum</name>
    <dbReference type="NCBI Taxonomy" id="56"/>
    <lineage>
        <taxon>Bacteria</taxon>
        <taxon>Pseudomonadati</taxon>
        <taxon>Myxococcota</taxon>
        <taxon>Polyangia</taxon>
        <taxon>Polyangiales</taxon>
        <taxon>Polyangiaceae</taxon>
        <taxon>Sorangium</taxon>
    </lineage>
</organism>
<name>A0A150Q9G1_SORCE</name>
<gene>
    <name evidence="1" type="ORF">BE04_22235</name>
</gene>
<evidence type="ECO:0000313" key="1">
    <source>
        <dbReference type="EMBL" id="KYF64512.1"/>
    </source>
</evidence>
<comment type="caution">
    <text evidence="1">The sequence shown here is derived from an EMBL/GenBank/DDBJ whole genome shotgun (WGS) entry which is preliminary data.</text>
</comment>